<keyword evidence="4" id="KW-0521">NADP</keyword>
<evidence type="ECO:0000256" key="6">
    <source>
        <dbReference type="SAM" id="Coils"/>
    </source>
</evidence>
<keyword evidence="3" id="KW-0274">FAD</keyword>
<reference evidence="7 8" key="1">
    <citation type="submission" date="2015-05" db="EMBL/GenBank/DDBJ databases">
        <title>Distinctive expansion of gene families associated with plant cell wall degradation and secondary metabolism in the genomes of grapevine trunk pathogens.</title>
        <authorList>
            <person name="Lawrence D.P."/>
            <person name="Travadon R."/>
            <person name="Rolshausen P.E."/>
            <person name="Baumgartner K."/>
        </authorList>
    </citation>
    <scope>NUCLEOTIDE SEQUENCE [LARGE SCALE GENOMIC DNA]</scope>
    <source>
        <strain evidence="7">DA912</strain>
    </source>
</reference>
<name>A0A0G2ICK8_9PEZI</name>
<feature type="coiled-coil region" evidence="6">
    <location>
        <begin position="418"/>
        <end position="445"/>
    </location>
</feature>
<dbReference type="InterPro" id="IPR020946">
    <property type="entry name" value="Flavin_mOase-like"/>
</dbReference>
<organism evidence="7 8">
    <name type="scientific">Diaporthe ampelina</name>
    <dbReference type="NCBI Taxonomy" id="1214573"/>
    <lineage>
        <taxon>Eukaryota</taxon>
        <taxon>Fungi</taxon>
        <taxon>Dikarya</taxon>
        <taxon>Ascomycota</taxon>
        <taxon>Pezizomycotina</taxon>
        <taxon>Sordariomycetes</taxon>
        <taxon>Sordariomycetidae</taxon>
        <taxon>Diaporthales</taxon>
        <taxon>Diaporthaceae</taxon>
        <taxon>Diaporthe</taxon>
    </lineage>
</organism>
<evidence type="ECO:0000256" key="4">
    <source>
        <dbReference type="ARBA" id="ARBA00022857"/>
    </source>
</evidence>
<reference evidence="7 8" key="2">
    <citation type="submission" date="2015-05" db="EMBL/GenBank/DDBJ databases">
        <authorList>
            <person name="Morales-Cruz A."/>
            <person name="Amrine K.C."/>
            <person name="Cantu D."/>
        </authorList>
    </citation>
    <scope>NUCLEOTIDE SEQUENCE [LARGE SCALE GENOMIC DNA]</scope>
    <source>
        <strain evidence="7">DA912</strain>
    </source>
</reference>
<dbReference type="OrthoDB" id="66881at2759"/>
<evidence type="ECO:0000256" key="2">
    <source>
        <dbReference type="ARBA" id="ARBA00022630"/>
    </source>
</evidence>
<dbReference type="EMBL" id="LCUC01000088">
    <property type="protein sequence ID" value="KKY37395.1"/>
    <property type="molecule type" value="Genomic_DNA"/>
</dbReference>
<protein>
    <submittedName>
        <fullName evidence="7">Putative dimethylaniline monooxygenase</fullName>
    </submittedName>
</protein>
<keyword evidence="5" id="KW-0560">Oxidoreductase</keyword>
<dbReference type="AlphaFoldDB" id="A0A0G2ICK8"/>
<dbReference type="InterPro" id="IPR000960">
    <property type="entry name" value="Flavin_mOase"/>
</dbReference>
<accession>A0A0G2ICK8</accession>
<evidence type="ECO:0000313" key="7">
    <source>
        <dbReference type="EMBL" id="KKY37395.1"/>
    </source>
</evidence>
<sequence>MSKVKRIAIIGAGPAGAISIDAFAREQAFDVIRVFERRERPGGCWLFDQTPPAPLSEFEKLANRTADVPLAIPRALPAQIRPHQVPRYDDTPVYPLLETNIDAAVMEFSQEPIPAQRSDRSISLHGADTPFRSHQVIRKYVEDLFNRKGYQDFVEYNTTVELAEKDGEEWRLVLRKGGEKLDYWWEERFDAVVVANGHFSVPYLPSIRVGASVSGVDAAVDILGVAQSPVFAAVKGHKANLYFGDTAFDHPEITKVPSISLIDPHTRSVFFEDGTLIENVDHIILATGYSWSLPFLPNIPIRNNRVPDLYLHIFHQSDPTLVFIGAVAAGLTFKVYEWQSVLAARVLAGRAKLPPIGEQKAWEVERMEQKGDGVAFTALWPKFEEYFETVRALAGEPGQGRPGRRLPRFDPDWVRIFIEGHQRKIDMWEKANSEARRRREKAAAKLAKL</sequence>
<dbReference type="GO" id="GO:0004499">
    <property type="term" value="F:N,N-dimethylaniline monooxygenase activity"/>
    <property type="evidence" value="ECO:0007669"/>
    <property type="project" value="InterPro"/>
</dbReference>
<dbReference type="Pfam" id="PF00743">
    <property type="entry name" value="FMO-like"/>
    <property type="match status" value="1"/>
</dbReference>
<keyword evidence="2" id="KW-0285">Flavoprotein</keyword>
<keyword evidence="7" id="KW-0503">Monooxygenase</keyword>
<evidence type="ECO:0000256" key="1">
    <source>
        <dbReference type="ARBA" id="ARBA00009183"/>
    </source>
</evidence>
<dbReference type="GO" id="GO:0050660">
    <property type="term" value="F:flavin adenine dinucleotide binding"/>
    <property type="evidence" value="ECO:0007669"/>
    <property type="project" value="InterPro"/>
</dbReference>
<keyword evidence="6" id="KW-0175">Coiled coil</keyword>
<dbReference type="PIRSF" id="PIRSF000332">
    <property type="entry name" value="FMO"/>
    <property type="match status" value="1"/>
</dbReference>
<gene>
    <name evidence="7" type="ORF">UCDDA912_g02615</name>
</gene>
<dbReference type="InterPro" id="IPR050346">
    <property type="entry name" value="FMO-like"/>
</dbReference>
<keyword evidence="8" id="KW-1185">Reference proteome</keyword>
<dbReference type="PANTHER" id="PTHR23023">
    <property type="entry name" value="DIMETHYLANILINE MONOOXYGENASE"/>
    <property type="match status" value="1"/>
</dbReference>
<dbReference type="InterPro" id="IPR036188">
    <property type="entry name" value="FAD/NAD-bd_sf"/>
</dbReference>
<evidence type="ECO:0000313" key="8">
    <source>
        <dbReference type="Proteomes" id="UP000034680"/>
    </source>
</evidence>
<dbReference type="SUPFAM" id="SSF51905">
    <property type="entry name" value="FAD/NAD(P)-binding domain"/>
    <property type="match status" value="2"/>
</dbReference>
<comment type="caution">
    <text evidence="7">The sequence shown here is derived from an EMBL/GenBank/DDBJ whole genome shotgun (WGS) entry which is preliminary data.</text>
</comment>
<dbReference type="Proteomes" id="UP000034680">
    <property type="component" value="Unassembled WGS sequence"/>
</dbReference>
<evidence type="ECO:0000256" key="3">
    <source>
        <dbReference type="ARBA" id="ARBA00022827"/>
    </source>
</evidence>
<evidence type="ECO:0000256" key="5">
    <source>
        <dbReference type="ARBA" id="ARBA00023002"/>
    </source>
</evidence>
<dbReference type="PRINTS" id="PR00370">
    <property type="entry name" value="FMOXYGENASE"/>
</dbReference>
<comment type="similarity">
    <text evidence="1">Belongs to the FMO family.</text>
</comment>
<proteinExistence type="inferred from homology"/>
<dbReference type="GO" id="GO:0050661">
    <property type="term" value="F:NADP binding"/>
    <property type="evidence" value="ECO:0007669"/>
    <property type="project" value="InterPro"/>
</dbReference>
<dbReference type="Gene3D" id="3.50.50.60">
    <property type="entry name" value="FAD/NAD(P)-binding domain"/>
    <property type="match status" value="3"/>
</dbReference>